<dbReference type="Proteomes" id="UP000692954">
    <property type="component" value="Unassembled WGS sequence"/>
</dbReference>
<dbReference type="OrthoDB" id="1918685at2759"/>
<feature type="domain" description="Chromo" evidence="3">
    <location>
        <begin position="5"/>
        <end position="57"/>
    </location>
</feature>
<reference evidence="4" key="1">
    <citation type="submission" date="2021-01" db="EMBL/GenBank/DDBJ databases">
        <authorList>
            <consortium name="Genoscope - CEA"/>
            <person name="William W."/>
        </authorList>
    </citation>
    <scope>NUCLEOTIDE SEQUENCE</scope>
</reference>
<dbReference type="InterPro" id="IPR023780">
    <property type="entry name" value="Chromo_domain"/>
</dbReference>
<sequence length="191" mass="23027">MKAQFEVEAIVGMRKNLSKVEYLVKWLDYSEEENSWEFKENLVRNCNELINQFHQDQFFQKFKGLITDYKEIKGSLRTDQPFQIVREFETHYLIAYYPRKNIFVGSSLINKSEAPIDLLQEFYCNQEEEKEQNQYNNQRIGCILEVYEKQSNVVLLESKERILVDNNIIIDRQPELLLDYFENMNWITIVE</sequence>
<proteinExistence type="predicted"/>
<dbReference type="CDD" id="cd00024">
    <property type="entry name" value="CD_CSD"/>
    <property type="match status" value="1"/>
</dbReference>
<comment type="subcellular location">
    <subcellularLocation>
        <location evidence="1">Nucleus</location>
    </subcellularLocation>
</comment>
<comment type="caution">
    <text evidence="4">The sequence shown here is derived from an EMBL/GenBank/DDBJ whole genome shotgun (WGS) entry which is preliminary data.</text>
</comment>
<dbReference type="InterPro" id="IPR000953">
    <property type="entry name" value="Chromo/chromo_shadow_dom"/>
</dbReference>
<dbReference type="PROSITE" id="PS50013">
    <property type="entry name" value="CHROMO_2"/>
    <property type="match status" value="1"/>
</dbReference>
<dbReference type="Pfam" id="PF00385">
    <property type="entry name" value="Chromo"/>
    <property type="match status" value="1"/>
</dbReference>
<dbReference type="AlphaFoldDB" id="A0A8S1M5H3"/>
<evidence type="ECO:0000313" key="5">
    <source>
        <dbReference type="Proteomes" id="UP000692954"/>
    </source>
</evidence>
<evidence type="ECO:0000313" key="4">
    <source>
        <dbReference type="EMBL" id="CAD8074052.1"/>
    </source>
</evidence>
<evidence type="ECO:0000256" key="1">
    <source>
        <dbReference type="ARBA" id="ARBA00004123"/>
    </source>
</evidence>
<dbReference type="PANTHER" id="PTHR22812">
    <property type="entry name" value="CHROMOBOX PROTEIN"/>
    <property type="match status" value="1"/>
</dbReference>
<evidence type="ECO:0000259" key="3">
    <source>
        <dbReference type="PROSITE" id="PS50013"/>
    </source>
</evidence>
<evidence type="ECO:0000256" key="2">
    <source>
        <dbReference type="ARBA" id="ARBA00023242"/>
    </source>
</evidence>
<accession>A0A8S1M5H3</accession>
<keyword evidence="2" id="KW-0539">Nucleus</keyword>
<organism evidence="4 5">
    <name type="scientific">Paramecium sonneborni</name>
    <dbReference type="NCBI Taxonomy" id="65129"/>
    <lineage>
        <taxon>Eukaryota</taxon>
        <taxon>Sar</taxon>
        <taxon>Alveolata</taxon>
        <taxon>Ciliophora</taxon>
        <taxon>Intramacronucleata</taxon>
        <taxon>Oligohymenophorea</taxon>
        <taxon>Peniculida</taxon>
        <taxon>Parameciidae</taxon>
        <taxon>Paramecium</taxon>
    </lineage>
</organism>
<keyword evidence="5" id="KW-1185">Reference proteome</keyword>
<protein>
    <recommendedName>
        <fullName evidence="3">Chromo domain-containing protein</fullName>
    </recommendedName>
</protein>
<name>A0A8S1M5H3_9CILI</name>
<dbReference type="InterPro" id="IPR051219">
    <property type="entry name" value="Heterochromatin_chromo-domain"/>
</dbReference>
<dbReference type="GO" id="GO:0005634">
    <property type="term" value="C:nucleus"/>
    <property type="evidence" value="ECO:0007669"/>
    <property type="project" value="UniProtKB-SubCell"/>
</dbReference>
<dbReference type="EMBL" id="CAJJDN010000031">
    <property type="protein sequence ID" value="CAD8074052.1"/>
    <property type="molecule type" value="Genomic_DNA"/>
</dbReference>
<gene>
    <name evidence="4" type="ORF">PSON_ATCC_30995.1.T0310291</name>
</gene>
<dbReference type="SMART" id="SM00298">
    <property type="entry name" value="CHROMO"/>
    <property type="match status" value="1"/>
</dbReference>